<dbReference type="Proteomes" id="UP000064967">
    <property type="component" value="Chromosome"/>
</dbReference>
<evidence type="ECO:0000313" key="2">
    <source>
        <dbReference type="Proteomes" id="UP000064967"/>
    </source>
</evidence>
<organism evidence="1 2">
    <name type="scientific">Labilithrix luteola</name>
    <dbReference type="NCBI Taxonomy" id="1391654"/>
    <lineage>
        <taxon>Bacteria</taxon>
        <taxon>Pseudomonadati</taxon>
        <taxon>Myxococcota</taxon>
        <taxon>Polyangia</taxon>
        <taxon>Polyangiales</taxon>
        <taxon>Labilitrichaceae</taxon>
        <taxon>Labilithrix</taxon>
    </lineage>
</organism>
<evidence type="ECO:0000313" key="1">
    <source>
        <dbReference type="EMBL" id="AKU93682.1"/>
    </source>
</evidence>
<dbReference type="RefSeq" id="WP_169927166.1">
    <property type="nucleotide sequence ID" value="NZ_CP012333.1"/>
</dbReference>
<sequence>MVPVIESSDWPVVIATYSATLTLPDIEEFEARLLAIFTRRGASSSLRTSPT</sequence>
<dbReference type="STRING" id="1391654.AKJ09_00346"/>
<dbReference type="KEGG" id="llu:AKJ09_00346"/>
<proteinExistence type="predicted"/>
<reference evidence="1 2" key="1">
    <citation type="submission" date="2015-08" db="EMBL/GenBank/DDBJ databases">
        <authorList>
            <person name="Babu N.S."/>
            <person name="Beckwith C.J."/>
            <person name="Beseler K.G."/>
            <person name="Brison A."/>
            <person name="Carone J.V."/>
            <person name="Caskin T.P."/>
            <person name="Diamond M."/>
            <person name="Durham M.E."/>
            <person name="Foxe J.M."/>
            <person name="Go M."/>
            <person name="Henderson B.A."/>
            <person name="Jones I.B."/>
            <person name="McGettigan J.A."/>
            <person name="Micheletti S.J."/>
            <person name="Nasrallah M.E."/>
            <person name="Ortiz D."/>
            <person name="Piller C.R."/>
            <person name="Privatt S.R."/>
            <person name="Schneider S.L."/>
            <person name="Sharp S."/>
            <person name="Smith T.C."/>
            <person name="Stanton J.D."/>
            <person name="Ullery H.E."/>
            <person name="Wilson R.J."/>
            <person name="Serrano M.G."/>
            <person name="Buck G."/>
            <person name="Lee V."/>
            <person name="Wang Y."/>
            <person name="Carvalho R."/>
            <person name="Voegtly L."/>
            <person name="Shi R."/>
            <person name="Duckworth R."/>
            <person name="Johnson A."/>
            <person name="Loviza R."/>
            <person name="Walstead R."/>
            <person name="Shah Z."/>
            <person name="Kiflezghi M."/>
            <person name="Wade K."/>
            <person name="Ball S.L."/>
            <person name="Bradley K.W."/>
            <person name="Asai D.J."/>
            <person name="Bowman C.A."/>
            <person name="Russell D.A."/>
            <person name="Pope W.H."/>
            <person name="Jacobs-Sera D."/>
            <person name="Hendrix R.W."/>
            <person name="Hatfull G.F."/>
        </authorList>
    </citation>
    <scope>NUCLEOTIDE SEQUENCE [LARGE SCALE GENOMIC DNA]</scope>
    <source>
        <strain evidence="1 2">DSM 27648</strain>
    </source>
</reference>
<gene>
    <name evidence="1" type="ORF">AKJ09_00346</name>
</gene>
<keyword evidence="2" id="KW-1185">Reference proteome</keyword>
<dbReference type="EMBL" id="CP012333">
    <property type="protein sequence ID" value="AKU93682.1"/>
    <property type="molecule type" value="Genomic_DNA"/>
</dbReference>
<dbReference type="AlphaFoldDB" id="A0A0K1PJI5"/>
<protein>
    <submittedName>
        <fullName evidence="1">Uncharacterized protein</fullName>
    </submittedName>
</protein>
<accession>A0A0K1PJI5</accession>
<name>A0A0K1PJI5_9BACT</name>